<sequence length="878" mass="98628">MKSAEVKKRQDQINLRVRQLNAVRTRNRTMHDHVRSDYFLDGLLGQHPYLDLATTREEYLERYADFAGPVEEKVAALIAESQSLPVPHGQRWDQRRNVRIGIIADRFLYDSLKDAAHLVPIHPDLYAEQMEDIDLLLLTSAWRGLNDEWFHVSLSGSPSRNALDNGVIPFARERGIPVAYYSKEDPPNYARFASLAKHADHVFTSAAECVPKYQAYLKADIPVSVLPFAVNYVHHNPLGSMRHQGREFVFAGSWLDHKYHERKSSAQKIFDGILEAKADLTIIDRNLEIDGKRFANAERYLFPERYISHLHRPLDHDVLLGLQRLLPVAINLNSVIASQSMFANRVIELQAMGTFIVSNYSAGVNSLYPHVCIPDSVIDMKQTVEALTETSIRQAQIAGIRSAFTGNTAFDRIDTITSSLGITTRTPEHTVYVKGLENGAFAEFTAAQTFAGPIIQLRSDDDHRRAGDDGDIVLELDDANAAGPNLVQDAVNAFKFANADEISLHPVTAPEALYEFRDHEDRSSRFRARWVDGGSPLGSNGNPSSSTLSVATDLTEAPTDRIELSTDREITIIVPVYNNGRHLKFKCFESLRRSSIFSRAEILLVDDGSTDIETIAILGELDRTYPNVRVHRFPAGGSGSASRPRNKGLELTTTPYVTYLDPDNEQSNDGFALLLDMVKENGYDFAIGNMMRFKHNRVAVKNAGILRPVVGEGGVLADNALSRVKFQPMSIQALVADTQWLKGLGIYQPVGAVGQDSYFFQQMLFHARRIGITNTVIHTYYAAVTNSTVNAIGPRFYEKYLPLEEDRSTWLRDIGLLDDYNTKRLEPFVKGWFLQKLEFVAPEDKSECRSLIRRLTKFYGKTSWTDPELATFHAGPHD</sequence>
<dbReference type="GO" id="GO:0016758">
    <property type="term" value="F:hexosyltransferase activity"/>
    <property type="evidence" value="ECO:0007669"/>
    <property type="project" value="UniProtKB-ARBA"/>
</dbReference>
<dbReference type="PANTHER" id="PTHR22916:SF3">
    <property type="entry name" value="UDP-GLCNAC:BETAGAL BETA-1,3-N-ACETYLGLUCOSAMINYLTRANSFERASE-LIKE PROTEIN 1"/>
    <property type="match status" value="1"/>
</dbReference>
<evidence type="ECO:0000259" key="2">
    <source>
        <dbReference type="Pfam" id="PF00535"/>
    </source>
</evidence>
<organism evidence="3 4">
    <name type="scientific">Brevibacterium casei</name>
    <dbReference type="NCBI Taxonomy" id="33889"/>
    <lineage>
        <taxon>Bacteria</taxon>
        <taxon>Bacillati</taxon>
        <taxon>Actinomycetota</taxon>
        <taxon>Actinomycetes</taxon>
        <taxon>Micrococcales</taxon>
        <taxon>Brevibacteriaceae</taxon>
        <taxon>Brevibacterium</taxon>
    </lineage>
</organism>
<gene>
    <name evidence="3" type="ORF">I6H47_05725</name>
</gene>
<dbReference type="RefSeq" id="WP_198500429.1">
    <property type="nucleotide sequence ID" value="NZ_CP065989.1"/>
</dbReference>
<accession>A0A7T4DKH4</accession>
<proteinExistence type="predicted"/>
<dbReference type="AlphaFoldDB" id="A0A7T4DKH4"/>
<dbReference type="Proteomes" id="UP000595374">
    <property type="component" value="Chromosome"/>
</dbReference>
<feature type="region of interest" description="Disordered" evidence="1">
    <location>
        <begin position="534"/>
        <end position="553"/>
    </location>
</feature>
<name>A0A7T4DKH4_9MICO</name>
<reference evidence="3 4" key="1">
    <citation type="submission" date="2020-12" db="EMBL/GenBank/DDBJ databases">
        <title>FDA dAtabase for Regulatory Grade micrObial Sequences (FDA-ARGOS): Supporting development and validation of Infectious Disease Dx tests.</title>
        <authorList>
            <person name="Sproer C."/>
            <person name="Gronow S."/>
            <person name="Severitt S."/>
            <person name="Schroder I."/>
            <person name="Tallon L."/>
            <person name="Sadzewicz L."/>
            <person name="Zhao X."/>
            <person name="Boylan J."/>
            <person name="Ott S."/>
            <person name="Bowen H."/>
            <person name="Vavikolanu K."/>
            <person name="Mehta A."/>
            <person name="Aluvathingal J."/>
            <person name="Nadendla S."/>
            <person name="Lowell S."/>
            <person name="Myers T."/>
            <person name="Yan Y."/>
            <person name="Sichtig H."/>
        </authorList>
    </citation>
    <scope>NUCLEOTIDE SEQUENCE [LARGE SCALE GENOMIC DNA]</scope>
    <source>
        <strain evidence="3 4">FDAARGOS_990</strain>
    </source>
</reference>
<dbReference type="SUPFAM" id="SSF53448">
    <property type="entry name" value="Nucleotide-diphospho-sugar transferases"/>
    <property type="match status" value="1"/>
</dbReference>
<dbReference type="PANTHER" id="PTHR22916">
    <property type="entry name" value="GLYCOSYLTRANSFERASE"/>
    <property type="match status" value="1"/>
</dbReference>
<dbReference type="InterPro" id="IPR001173">
    <property type="entry name" value="Glyco_trans_2-like"/>
</dbReference>
<protein>
    <submittedName>
        <fullName evidence="3">Glycosyltransferase</fullName>
    </submittedName>
</protein>
<dbReference type="InterPro" id="IPR029044">
    <property type="entry name" value="Nucleotide-diphossugar_trans"/>
</dbReference>
<feature type="domain" description="Glycosyltransferase 2-like" evidence="2">
    <location>
        <begin position="571"/>
        <end position="698"/>
    </location>
</feature>
<dbReference type="EMBL" id="CP065989">
    <property type="protein sequence ID" value="QQB15441.1"/>
    <property type="molecule type" value="Genomic_DNA"/>
</dbReference>
<evidence type="ECO:0000313" key="3">
    <source>
        <dbReference type="EMBL" id="QQB15441.1"/>
    </source>
</evidence>
<evidence type="ECO:0000256" key="1">
    <source>
        <dbReference type="SAM" id="MobiDB-lite"/>
    </source>
</evidence>
<evidence type="ECO:0000313" key="4">
    <source>
        <dbReference type="Proteomes" id="UP000595374"/>
    </source>
</evidence>
<feature type="compositionally biased region" description="Low complexity" evidence="1">
    <location>
        <begin position="534"/>
        <end position="549"/>
    </location>
</feature>
<dbReference type="Gene3D" id="3.90.550.10">
    <property type="entry name" value="Spore Coat Polysaccharide Biosynthesis Protein SpsA, Chain A"/>
    <property type="match status" value="1"/>
</dbReference>
<dbReference type="CDD" id="cd00761">
    <property type="entry name" value="Glyco_tranf_GTA_type"/>
    <property type="match status" value="1"/>
</dbReference>
<keyword evidence="3" id="KW-0808">Transferase</keyword>
<dbReference type="Pfam" id="PF00535">
    <property type="entry name" value="Glycos_transf_2"/>
    <property type="match status" value="1"/>
</dbReference>